<protein>
    <submittedName>
        <fullName evidence="2">Uncharacterized protein</fullName>
    </submittedName>
</protein>
<gene>
    <name evidence="2" type="ORF">METZ01_LOCUS119020</name>
</gene>
<reference evidence="2" key="1">
    <citation type="submission" date="2018-05" db="EMBL/GenBank/DDBJ databases">
        <authorList>
            <person name="Lanie J.A."/>
            <person name="Ng W.-L."/>
            <person name="Kazmierczak K.M."/>
            <person name="Andrzejewski T.M."/>
            <person name="Davidsen T.M."/>
            <person name="Wayne K.J."/>
            <person name="Tettelin H."/>
            <person name="Glass J.I."/>
            <person name="Rusch D."/>
            <person name="Podicherti R."/>
            <person name="Tsui H.-C.T."/>
            <person name="Winkler M.E."/>
        </authorList>
    </citation>
    <scope>NUCLEOTIDE SEQUENCE</scope>
</reference>
<name>A0A381XN10_9ZZZZ</name>
<dbReference type="AlphaFoldDB" id="A0A381XN10"/>
<organism evidence="2">
    <name type="scientific">marine metagenome</name>
    <dbReference type="NCBI Taxonomy" id="408172"/>
    <lineage>
        <taxon>unclassified sequences</taxon>
        <taxon>metagenomes</taxon>
        <taxon>ecological metagenomes</taxon>
    </lineage>
</organism>
<sequence length="317" mass="36148">MTSNTSVIKYKNFDLANITYSDVKQTKMGGYNIYLQYKTPGMSNGHNIYVQTPKMFCPFGASSYKKIDSNELPRYNLNLSFKKTEQDLLNFQEKISNLDDMVLEKVLNDPKLLSLLNIKGKKVSKEGLRFLQVPTVKLPKDDTKDYPANLSVKIPTKYDTGAFITEFYDSKTRERMEVDHDNIESLVPKKVEVKCLLRFASIWFVGGKFGIALRGEQVVVYPSKSLVGFAFIDDSDDEDEQVAEVSEQLKGVVLSDTEDEDEEVDEEVEEVVSEDEEVEEDAPVLSEDSDEVEEVVEEAKPKRRGRKKTTTSRKRKN</sequence>
<evidence type="ECO:0000256" key="1">
    <source>
        <dbReference type="SAM" id="MobiDB-lite"/>
    </source>
</evidence>
<dbReference type="InterPro" id="IPR024416">
    <property type="entry name" value="DUF2738"/>
</dbReference>
<accession>A0A381XN10</accession>
<feature type="region of interest" description="Disordered" evidence="1">
    <location>
        <begin position="254"/>
        <end position="317"/>
    </location>
</feature>
<feature type="compositionally biased region" description="Basic residues" evidence="1">
    <location>
        <begin position="301"/>
        <end position="317"/>
    </location>
</feature>
<evidence type="ECO:0000313" key="2">
    <source>
        <dbReference type="EMBL" id="SVA66166.1"/>
    </source>
</evidence>
<dbReference type="Pfam" id="PF10927">
    <property type="entry name" value="DUF2738"/>
    <property type="match status" value="1"/>
</dbReference>
<feature type="compositionally biased region" description="Acidic residues" evidence="1">
    <location>
        <begin position="256"/>
        <end position="296"/>
    </location>
</feature>
<proteinExistence type="predicted"/>
<dbReference type="EMBL" id="UINC01015771">
    <property type="protein sequence ID" value="SVA66166.1"/>
    <property type="molecule type" value="Genomic_DNA"/>
</dbReference>